<dbReference type="Proteomes" id="UP000683360">
    <property type="component" value="Unassembled WGS sequence"/>
</dbReference>
<keyword evidence="1" id="KW-0862">Zinc</keyword>
<keyword evidence="1" id="KW-0863">Zinc-finger</keyword>
<evidence type="ECO:0000313" key="4">
    <source>
        <dbReference type="Proteomes" id="UP000683360"/>
    </source>
</evidence>
<evidence type="ECO:0000259" key="2">
    <source>
        <dbReference type="PROSITE" id="PS50119"/>
    </source>
</evidence>
<gene>
    <name evidence="3" type="ORF">MEDL_19083</name>
</gene>
<feature type="domain" description="B box-type" evidence="2">
    <location>
        <begin position="4"/>
        <end position="54"/>
    </location>
</feature>
<dbReference type="EMBL" id="CAJPWZ010000975">
    <property type="protein sequence ID" value="CAG2204655.1"/>
    <property type="molecule type" value="Genomic_DNA"/>
</dbReference>
<dbReference type="OrthoDB" id="6135363at2759"/>
<dbReference type="AlphaFoldDB" id="A0A8S3R657"/>
<name>A0A8S3R657_MYTED</name>
<protein>
    <recommendedName>
        <fullName evidence="2">B box-type domain-containing protein</fullName>
    </recommendedName>
</protein>
<keyword evidence="1" id="KW-0479">Metal-binding</keyword>
<dbReference type="InterPro" id="IPR000315">
    <property type="entry name" value="Znf_B-box"/>
</dbReference>
<dbReference type="SUPFAM" id="SSF57845">
    <property type="entry name" value="B-box zinc-binding domain"/>
    <property type="match status" value="1"/>
</dbReference>
<proteinExistence type="predicted"/>
<evidence type="ECO:0000313" key="3">
    <source>
        <dbReference type="EMBL" id="CAG2204655.1"/>
    </source>
</evidence>
<evidence type="ECO:0000256" key="1">
    <source>
        <dbReference type="PROSITE-ProRule" id="PRU00024"/>
    </source>
</evidence>
<keyword evidence="4" id="KW-1185">Reference proteome</keyword>
<reference evidence="3" key="1">
    <citation type="submission" date="2021-03" db="EMBL/GenBank/DDBJ databases">
        <authorList>
            <person name="Bekaert M."/>
        </authorList>
    </citation>
    <scope>NUCLEOTIDE SEQUENCE</scope>
</reference>
<comment type="caution">
    <text evidence="3">The sequence shown here is derived from an EMBL/GenBank/DDBJ whole genome shotgun (WGS) entry which is preliminary data.</text>
</comment>
<sequence>MASSSTVLCGVCDSQHTTTNVDYWCPKCDEGLCSQCLKHHNVSKASRNHDVMFIDNYKQLPPLMAGISPYCSQHDRKLKNYCPQHESLCCPLCIQSNHVNCVGILSLENVIQTAKTSVLMESLDRNLKDIKMNAERVVKIGNKILSKYRNKSRNFIVVVT</sequence>
<dbReference type="CDD" id="cd19757">
    <property type="entry name" value="Bbox1"/>
    <property type="match status" value="1"/>
</dbReference>
<accession>A0A8S3R657</accession>
<organism evidence="3 4">
    <name type="scientific">Mytilus edulis</name>
    <name type="common">Blue mussel</name>
    <dbReference type="NCBI Taxonomy" id="6550"/>
    <lineage>
        <taxon>Eukaryota</taxon>
        <taxon>Metazoa</taxon>
        <taxon>Spiralia</taxon>
        <taxon>Lophotrochozoa</taxon>
        <taxon>Mollusca</taxon>
        <taxon>Bivalvia</taxon>
        <taxon>Autobranchia</taxon>
        <taxon>Pteriomorphia</taxon>
        <taxon>Mytilida</taxon>
        <taxon>Mytiloidea</taxon>
        <taxon>Mytilidae</taxon>
        <taxon>Mytilinae</taxon>
        <taxon>Mytilus</taxon>
    </lineage>
</organism>
<dbReference type="Gene3D" id="3.30.160.60">
    <property type="entry name" value="Classic Zinc Finger"/>
    <property type="match status" value="1"/>
</dbReference>
<dbReference type="PROSITE" id="PS50119">
    <property type="entry name" value="ZF_BBOX"/>
    <property type="match status" value="1"/>
</dbReference>
<dbReference type="GO" id="GO:0008270">
    <property type="term" value="F:zinc ion binding"/>
    <property type="evidence" value="ECO:0007669"/>
    <property type="project" value="UniProtKB-KW"/>
</dbReference>